<evidence type="ECO:0000313" key="2">
    <source>
        <dbReference type="Proteomes" id="UP000230202"/>
    </source>
</evidence>
<reference evidence="1" key="1">
    <citation type="journal article" date="2017" name="MBio">
        <title>Type VI secretion-mediated competition in the bee gut microbiome.</title>
        <authorList>
            <person name="Steele M.I."/>
            <person name="Kwong W.K."/>
            <person name="Powell J.E."/>
            <person name="Whiteley M."/>
            <person name="Moran N.A."/>
        </authorList>
    </citation>
    <scope>NUCLEOTIDE SEQUENCE [LARGE SCALE GENOMIC DNA]</scope>
    <source>
        <strain evidence="1">WkB273</strain>
    </source>
</reference>
<proteinExistence type="predicted"/>
<dbReference type="EMBL" id="MEIL01000023">
    <property type="protein sequence ID" value="PIT40008.1"/>
    <property type="molecule type" value="Genomic_DNA"/>
</dbReference>
<sequence>MVSDYFSFWSCFAVKNLVVKGFKDMPTIFVDKSVENESLACIIAYKSRLAWACLKNKPKINFF</sequence>
<gene>
    <name evidence="1" type="ORF">BHC54_04435</name>
</gene>
<accession>A0A2N9X7Z9</accession>
<dbReference type="Proteomes" id="UP000230202">
    <property type="component" value="Unassembled WGS sequence"/>
</dbReference>
<name>A0A2N9X7Z9_9NEIS</name>
<comment type="caution">
    <text evidence="1">The sequence shown here is derived from an EMBL/GenBank/DDBJ whole genome shotgun (WGS) entry which is preliminary data.</text>
</comment>
<organism evidence="1 2">
    <name type="scientific">Snodgrassella alvi</name>
    <dbReference type="NCBI Taxonomy" id="1196083"/>
    <lineage>
        <taxon>Bacteria</taxon>
        <taxon>Pseudomonadati</taxon>
        <taxon>Pseudomonadota</taxon>
        <taxon>Betaproteobacteria</taxon>
        <taxon>Neisseriales</taxon>
        <taxon>Neisseriaceae</taxon>
        <taxon>Snodgrassella</taxon>
    </lineage>
</organism>
<protein>
    <submittedName>
        <fullName evidence="1">Uncharacterized protein</fullName>
    </submittedName>
</protein>
<evidence type="ECO:0000313" key="1">
    <source>
        <dbReference type="EMBL" id="PIT40008.1"/>
    </source>
</evidence>
<keyword evidence="2" id="KW-1185">Reference proteome</keyword>
<dbReference type="AlphaFoldDB" id="A0A2N9X7Z9"/>